<feature type="region of interest" description="Disordered" evidence="1">
    <location>
        <begin position="1"/>
        <end position="31"/>
    </location>
</feature>
<name>A0A8H7JC45_9PLEO</name>
<keyword evidence="3" id="KW-1185">Reference proteome</keyword>
<sequence length="653" mass="74513">MQLRPRLQQAVKPTGFRKRRQATLKADSEDEEEERVRMFTRIPALEQGFKEGNEEADFQLSIDVGASHTAVAAYKKGEPLDHIPIMDDFPGTTGRERQTQEIETALWYHDQPRFLNAGVEPSEVRLRFGNEVAQISAGLCVPELRRFYNPDSRVLMMKLLLGEKDYSRPARKKLIDTLDHLISLGYIRERSDVLTHFLREVLRVVKVALIRDHGMKEDSSVEVTFTVPVCWRQSSIHTMAVAVEAAMQEIGQTFLMLDAGGLTTDSASFIVGMTEPIRLGAEIAQAKGVMVGSSNLNDAFRDYMLQLLQDETYLLTHSLNTIEKVIDADLVPQFESLHKRTFAGPLSVGSHPHVFPLRGLKASREDSRIRDDMVYLSSDDMWQIFQPTVVEICKLFEDMVTTVRDGGHRIDKFVLAGGFGDSPCLRSCLREKREELNERYKMTMQECYPATSMSATGVATGGILRSVNKEHGPARKPSQSLGIIRHIPVEHSVEEYEAEVLQQESREFPPEKAWYIYDTIRWILKVNTGLLPPVYRVRFMSDHIFPHHKKIWIIKEHFYASDTCNEDHYQLSHEKNKDKVVKIGFVQVDITPMKHNIQSVLRERKLPINKVSIEIEMIVIDLFLKFNAYWDGSYIEGSCQSLSIVSAFEPGVK</sequence>
<reference evidence="2" key="2">
    <citation type="submission" date="2020-09" db="EMBL/GenBank/DDBJ databases">
        <title>Reference genome assembly for Australian Ascochyta lentis isolate Al4.</title>
        <authorList>
            <person name="Lee R.C."/>
            <person name="Farfan-Caceres L.M."/>
            <person name="Debler J.W."/>
            <person name="Williams A.H."/>
            <person name="Henares B.M."/>
        </authorList>
    </citation>
    <scope>NUCLEOTIDE SEQUENCE</scope>
    <source>
        <strain evidence="2">Al4</strain>
    </source>
</reference>
<comment type="caution">
    <text evidence="2">The sequence shown here is derived from an EMBL/GenBank/DDBJ whole genome shotgun (WGS) entry which is preliminary data.</text>
</comment>
<accession>A0A8H7JC45</accession>
<dbReference type="InterPro" id="IPR043129">
    <property type="entry name" value="ATPase_NBD"/>
</dbReference>
<proteinExistence type="predicted"/>
<dbReference type="Proteomes" id="UP000651452">
    <property type="component" value="Unassembled WGS sequence"/>
</dbReference>
<protein>
    <submittedName>
        <fullName evidence="2">Uncharacterized protein</fullName>
    </submittedName>
</protein>
<gene>
    <name evidence="2" type="ORF">EKO04_001481</name>
</gene>
<dbReference type="EMBL" id="RZGK01000003">
    <property type="protein sequence ID" value="KAF9700017.1"/>
    <property type="molecule type" value="Genomic_DNA"/>
</dbReference>
<organism evidence="2 3">
    <name type="scientific">Ascochyta lentis</name>
    <dbReference type="NCBI Taxonomy" id="205686"/>
    <lineage>
        <taxon>Eukaryota</taxon>
        <taxon>Fungi</taxon>
        <taxon>Dikarya</taxon>
        <taxon>Ascomycota</taxon>
        <taxon>Pezizomycotina</taxon>
        <taxon>Dothideomycetes</taxon>
        <taxon>Pleosporomycetidae</taxon>
        <taxon>Pleosporales</taxon>
        <taxon>Pleosporineae</taxon>
        <taxon>Didymellaceae</taxon>
        <taxon>Ascochyta</taxon>
    </lineage>
</organism>
<dbReference type="AlphaFoldDB" id="A0A8H7JC45"/>
<dbReference type="PANTHER" id="PTHR42749:SF8">
    <property type="entry name" value="HSP70 FAMILY PROTEIN (AFU_ORTHOLOGUE AFUA_3G13740)"/>
    <property type="match status" value="1"/>
</dbReference>
<dbReference type="OrthoDB" id="2963168at2759"/>
<reference evidence="2" key="1">
    <citation type="submission" date="2018-12" db="EMBL/GenBank/DDBJ databases">
        <authorList>
            <person name="Syme R.A."/>
            <person name="Farfan-Caceres L."/>
            <person name="Lichtenzveig J."/>
        </authorList>
    </citation>
    <scope>NUCLEOTIDE SEQUENCE</scope>
    <source>
        <strain evidence="2">Al4</strain>
    </source>
</reference>
<evidence type="ECO:0000313" key="3">
    <source>
        <dbReference type="Proteomes" id="UP000651452"/>
    </source>
</evidence>
<evidence type="ECO:0000313" key="2">
    <source>
        <dbReference type="EMBL" id="KAF9700017.1"/>
    </source>
</evidence>
<dbReference type="CDD" id="cd10170">
    <property type="entry name" value="ASKHA_NBD_HSP70"/>
    <property type="match status" value="1"/>
</dbReference>
<dbReference type="SUPFAM" id="SSF53067">
    <property type="entry name" value="Actin-like ATPase domain"/>
    <property type="match status" value="1"/>
</dbReference>
<dbReference type="PANTHER" id="PTHR42749">
    <property type="entry name" value="CELL SHAPE-DETERMINING PROTEIN MREB"/>
    <property type="match status" value="1"/>
</dbReference>
<evidence type="ECO:0000256" key="1">
    <source>
        <dbReference type="SAM" id="MobiDB-lite"/>
    </source>
</evidence>